<accession>A0A916VD14</accession>
<dbReference type="EMBL" id="BLYI01000035">
    <property type="protein sequence ID" value="GFO85315.1"/>
    <property type="molecule type" value="Genomic_DNA"/>
</dbReference>
<reference evidence="2" key="1">
    <citation type="submission" date="2020-06" db="EMBL/GenBank/DDBJ databases">
        <title>Characterization of fructooligosaccharide metabolism and fructooligosaccharide-degrading enzymes in human commensal butyrate producers.</title>
        <authorList>
            <person name="Tanno H."/>
            <person name="Fujii T."/>
            <person name="Hirano K."/>
            <person name="Maeno S."/>
            <person name="Tonozuka T."/>
            <person name="Sakamoto M."/>
            <person name="Ohkuma M."/>
            <person name="Tochio T."/>
            <person name="Endo A."/>
        </authorList>
    </citation>
    <scope>NUCLEOTIDE SEQUENCE</scope>
    <source>
        <strain evidence="2">JCM 17466</strain>
    </source>
</reference>
<proteinExistence type="predicted"/>
<keyword evidence="3" id="KW-1185">Reference proteome</keyword>
<evidence type="ECO:0000256" key="1">
    <source>
        <dbReference type="SAM" id="SignalP"/>
    </source>
</evidence>
<protein>
    <submittedName>
        <fullName evidence="2">Stage II sporulation protein R</fullName>
    </submittedName>
</protein>
<feature type="signal peptide" evidence="1">
    <location>
        <begin position="1"/>
        <end position="21"/>
    </location>
</feature>
<dbReference type="InterPro" id="IPR014202">
    <property type="entry name" value="Spore_II_R"/>
</dbReference>
<dbReference type="NCBIfam" id="TIGR02837">
    <property type="entry name" value="spore_II_R"/>
    <property type="match status" value="1"/>
</dbReference>
<dbReference type="RefSeq" id="WP_201311024.1">
    <property type="nucleotide sequence ID" value="NZ_BLYI01000035.1"/>
</dbReference>
<keyword evidence="1" id="KW-0732">Signal</keyword>
<name>A0A916VD14_9FIRM</name>
<organism evidence="2 3">
    <name type="scientific">Anaerostipes butyraticus</name>
    <dbReference type="NCBI Taxonomy" id="645466"/>
    <lineage>
        <taxon>Bacteria</taxon>
        <taxon>Bacillati</taxon>
        <taxon>Bacillota</taxon>
        <taxon>Clostridia</taxon>
        <taxon>Lachnospirales</taxon>
        <taxon>Lachnospiraceae</taxon>
        <taxon>Anaerostipes</taxon>
    </lineage>
</organism>
<dbReference type="AlphaFoldDB" id="A0A916VD14"/>
<dbReference type="Pfam" id="PF09551">
    <property type="entry name" value="Spore_II_R"/>
    <property type="match status" value="1"/>
</dbReference>
<comment type="caution">
    <text evidence="2">The sequence shown here is derived from an EMBL/GenBank/DDBJ whole genome shotgun (WGS) entry which is preliminary data.</text>
</comment>
<sequence>MKVKYIQRVVFAAAVIMVLLAAPQNRISAGIQKNLRDQVLRFHVRANSDSREDQRQKLLVRDAVIDYVSPFMEKAESKEEAVKILKEKKEGIKRTAEQVLADQGNPRKVRVSFTTESFPEKEYGDYVFPEGIYDAVRVDLGNAAGHNWWCVMFPDLCITKDEKQKINEKAEEKMKELLGEETVRSIRKNKYFRWAFWPEI</sequence>
<feature type="chain" id="PRO_5038505334" evidence="1">
    <location>
        <begin position="22"/>
        <end position="200"/>
    </location>
</feature>
<dbReference type="Proteomes" id="UP000613208">
    <property type="component" value="Unassembled WGS sequence"/>
</dbReference>
<evidence type="ECO:0000313" key="3">
    <source>
        <dbReference type="Proteomes" id="UP000613208"/>
    </source>
</evidence>
<gene>
    <name evidence="2" type="ORF">ANBU17_16620</name>
</gene>
<evidence type="ECO:0000313" key="2">
    <source>
        <dbReference type="EMBL" id="GFO85315.1"/>
    </source>
</evidence>